<evidence type="ECO:0000313" key="2">
    <source>
        <dbReference type="EMBL" id="KAH7309906.1"/>
    </source>
</evidence>
<gene>
    <name evidence="2" type="ORF">B0I35DRAFT_440799</name>
</gene>
<dbReference type="EMBL" id="JAGPNK010000013">
    <property type="protein sequence ID" value="KAH7309906.1"/>
    <property type="molecule type" value="Genomic_DNA"/>
</dbReference>
<feature type="compositionally biased region" description="Polar residues" evidence="1">
    <location>
        <begin position="50"/>
        <end position="64"/>
    </location>
</feature>
<dbReference type="Proteomes" id="UP000813444">
    <property type="component" value="Unassembled WGS sequence"/>
</dbReference>
<organism evidence="2 3">
    <name type="scientific">Stachybotrys elegans</name>
    <dbReference type="NCBI Taxonomy" id="80388"/>
    <lineage>
        <taxon>Eukaryota</taxon>
        <taxon>Fungi</taxon>
        <taxon>Dikarya</taxon>
        <taxon>Ascomycota</taxon>
        <taxon>Pezizomycotina</taxon>
        <taxon>Sordariomycetes</taxon>
        <taxon>Hypocreomycetidae</taxon>
        <taxon>Hypocreales</taxon>
        <taxon>Stachybotryaceae</taxon>
        <taxon>Stachybotrys</taxon>
    </lineage>
</organism>
<dbReference type="AlphaFoldDB" id="A0A8K0SES1"/>
<name>A0A8K0SES1_9HYPO</name>
<dbReference type="OrthoDB" id="2328572at2759"/>
<evidence type="ECO:0000256" key="1">
    <source>
        <dbReference type="SAM" id="MobiDB-lite"/>
    </source>
</evidence>
<keyword evidence="3" id="KW-1185">Reference proteome</keyword>
<sequence length="295" mass="32074">MPTPDSIRQRSRSSQESFDATAAPAMTSAELDIQVTEHDYDEIMAGPDSWQLQSTQADTISGEFSSEAREGHEQHQQQHQPGQQHQSDHQQQQPQGGDKSARRGCGASPVAIPSCSAQAKDTVDGQCVQECCHMVTDLEDYLIAGVSAFKIILNVIRHALKKLHGLIGMQQTSRNPRCLMLFATIMYQVLGLLQVGYGDLIASKHKDQPSSLRGLGGGLGLVGCAADIEDRLALRTQAFARELQHGLELVNQVSALAGGHDATSSAVAIQARVDCYHDLRTQLGELLRQVTKRNL</sequence>
<protein>
    <submittedName>
        <fullName evidence="2">Uncharacterized protein</fullName>
    </submittedName>
</protein>
<comment type="caution">
    <text evidence="2">The sequence shown here is derived from an EMBL/GenBank/DDBJ whole genome shotgun (WGS) entry which is preliminary data.</text>
</comment>
<accession>A0A8K0SES1</accession>
<proteinExistence type="predicted"/>
<feature type="compositionally biased region" description="Basic and acidic residues" evidence="1">
    <location>
        <begin position="66"/>
        <end position="76"/>
    </location>
</feature>
<feature type="region of interest" description="Disordered" evidence="1">
    <location>
        <begin position="1"/>
        <end position="26"/>
    </location>
</feature>
<reference evidence="2" key="1">
    <citation type="journal article" date="2021" name="Nat. Commun.">
        <title>Genetic determinants of endophytism in the Arabidopsis root mycobiome.</title>
        <authorList>
            <person name="Mesny F."/>
            <person name="Miyauchi S."/>
            <person name="Thiergart T."/>
            <person name="Pickel B."/>
            <person name="Atanasova L."/>
            <person name="Karlsson M."/>
            <person name="Huettel B."/>
            <person name="Barry K.W."/>
            <person name="Haridas S."/>
            <person name="Chen C."/>
            <person name="Bauer D."/>
            <person name="Andreopoulos W."/>
            <person name="Pangilinan J."/>
            <person name="LaButti K."/>
            <person name="Riley R."/>
            <person name="Lipzen A."/>
            <person name="Clum A."/>
            <person name="Drula E."/>
            <person name="Henrissat B."/>
            <person name="Kohler A."/>
            <person name="Grigoriev I.V."/>
            <person name="Martin F.M."/>
            <person name="Hacquard S."/>
        </authorList>
    </citation>
    <scope>NUCLEOTIDE SEQUENCE</scope>
    <source>
        <strain evidence="2">MPI-CAGE-CH-0235</strain>
    </source>
</reference>
<feature type="region of interest" description="Disordered" evidence="1">
    <location>
        <begin position="38"/>
        <end position="105"/>
    </location>
</feature>
<evidence type="ECO:0000313" key="3">
    <source>
        <dbReference type="Proteomes" id="UP000813444"/>
    </source>
</evidence>
<feature type="compositionally biased region" description="Low complexity" evidence="1">
    <location>
        <begin position="77"/>
        <end position="98"/>
    </location>
</feature>